<evidence type="ECO:0000313" key="7">
    <source>
        <dbReference type="Ensembl" id="ENSVKKP00000029105.1"/>
    </source>
</evidence>
<feature type="transmembrane region" description="Helical" evidence="6">
    <location>
        <begin position="20"/>
        <end position="43"/>
    </location>
</feature>
<feature type="transmembrane region" description="Helical" evidence="6">
    <location>
        <begin position="140"/>
        <end position="161"/>
    </location>
</feature>
<evidence type="ECO:0000256" key="3">
    <source>
        <dbReference type="ARBA" id="ARBA00022692"/>
    </source>
</evidence>
<keyword evidence="8" id="KW-1185">Reference proteome</keyword>
<feature type="transmembrane region" description="Helical" evidence="6">
    <location>
        <begin position="95"/>
        <end position="119"/>
    </location>
</feature>
<comment type="similarity">
    <text evidence="2 6">Belongs to the peroxisomal membrane protein PXMP2/4 family.</text>
</comment>
<keyword evidence="4 6" id="KW-1133">Transmembrane helix</keyword>
<dbReference type="GO" id="GO:0061668">
    <property type="term" value="P:mitochondrial ribosome assembly"/>
    <property type="evidence" value="ECO:0007669"/>
    <property type="project" value="TreeGrafter"/>
</dbReference>
<evidence type="ECO:0000256" key="6">
    <source>
        <dbReference type="RuleBase" id="RU363053"/>
    </source>
</evidence>
<evidence type="ECO:0000256" key="4">
    <source>
        <dbReference type="ARBA" id="ARBA00022989"/>
    </source>
</evidence>
<reference evidence="7" key="2">
    <citation type="submission" date="2025-09" db="UniProtKB">
        <authorList>
            <consortium name="Ensembl"/>
        </authorList>
    </citation>
    <scope>IDENTIFICATION</scope>
</reference>
<evidence type="ECO:0008006" key="9">
    <source>
        <dbReference type="Google" id="ProtNLM"/>
    </source>
</evidence>
<sequence>SMGFSWQRYSILARYYAPLFGGRNLIITNTVSSGFLLGTADIIQQSLERRRKPTQKWDGDRTAHMFITGCSMGPLLHYWYFWIDKIAPRKGVHHVKIVIIKVTIDQIFAPAFGLWYFTVMRLLQGHSMADGLNEFREKFWDYYLAELTLWPGAQMINFLFLPSHYRVMFVNVVTLGWNVYLSYIKHRISPVYTFLF</sequence>
<evidence type="ECO:0000256" key="1">
    <source>
        <dbReference type="ARBA" id="ARBA00004141"/>
    </source>
</evidence>
<evidence type="ECO:0000256" key="5">
    <source>
        <dbReference type="ARBA" id="ARBA00023136"/>
    </source>
</evidence>
<feature type="transmembrane region" description="Helical" evidence="6">
    <location>
        <begin position="63"/>
        <end position="83"/>
    </location>
</feature>
<dbReference type="Pfam" id="PF04117">
    <property type="entry name" value="Mpv17_PMP22"/>
    <property type="match status" value="1"/>
</dbReference>
<dbReference type="AlphaFoldDB" id="A0A8D2LZW6"/>
<dbReference type="GO" id="GO:0005739">
    <property type="term" value="C:mitochondrion"/>
    <property type="evidence" value="ECO:0007669"/>
    <property type="project" value="TreeGrafter"/>
</dbReference>
<protein>
    <recommendedName>
        <fullName evidence="9">Mpv17-like 2</fullName>
    </recommendedName>
</protein>
<accession>A0A8D2LZW6</accession>
<keyword evidence="3 6" id="KW-0812">Transmembrane</keyword>
<proteinExistence type="inferred from homology"/>
<reference evidence="7" key="1">
    <citation type="submission" date="2025-08" db="UniProtKB">
        <authorList>
            <consortium name="Ensembl"/>
        </authorList>
    </citation>
    <scope>IDENTIFICATION</scope>
</reference>
<dbReference type="InterPro" id="IPR007248">
    <property type="entry name" value="Mpv17_PMP22"/>
</dbReference>
<dbReference type="OMA" id="KFLYTWM"/>
<organism evidence="7 8">
    <name type="scientific">Varanus komodoensis</name>
    <name type="common">Komodo dragon</name>
    <dbReference type="NCBI Taxonomy" id="61221"/>
    <lineage>
        <taxon>Eukaryota</taxon>
        <taxon>Metazoa</taxon>
        <taxon>Chordata</taxon>
        <taxon>Craniata</taxon>
        <taxon>Vertebrata</taxon>
        <taxon>Euteleostomi</taxon>
        <taxon>Lepidosauria</taxon>
        <taxon>Squamata</taxon>
        <taxon>Bifurcata</taxon>
        <taxon>Unidentata</taxon>
        <taxon>Episquamata</taxon>
        <taxon>Toxicofera</taxon>
        <taxon>Anguimorpha</taxon>
        <taxon>Paleoanguimorpha</taxon>
        <taxon>Varanoidea</taxon>
        <taxon>Varanidae</taxon>
        <taxon>Varanus</taxon>
    </lineage>
</organism>
<keyword evidence="5 6" id="KW-0472">Membrane</keyword>
<dbReference type="PANTHER" id="PTHR11266">
    <property type="entry name" value="PEROXISOMAL MEMBRANE PROTEIN 2, PXMP2 MPV17"/>
    <property type="match status" value="1"/>
</dbReference>
<name>A0A8D2LZW6_VARKO</name>
<dbReference type="Proteomes" id="UP000694545">
    <property type="component" value="Unplaced"/>
</dbReference>
<evidence type="ECO:0000313" key="8">
    <source>
        <dbReference type="Proteomes" id="UP000694545"/>
    </source>
</evidence>
<dbReference type="PANTHER" id="PTHR11266:SF8">
    <property type="entry name" value="MPV17-LIKE PROTEIN 2"/>
    <property type="match status" value="1"/>
</dbReference>
<comment type="subcellular location">
    <subcellularLocation>
        <location evidence="1">Membrane</location>
        <topology evidence="1">Multi-pass membrane protein</topology>
    </subcellularLocation>
</comment>
<dbReference type="Ensembl" id="ENSVKKT00000029796.1">
    <property type="protein sequence ID" value="ENSVKKP00000029105.1"/>
    <property type="gene ID" value="ENSVKKG00000018735.1"/>
</dbReference>
<dbReference type="GO" id="GO:0016020">
    <property type="term" value="C:membrane"/>
    <property type="evidence" value="ECO:0007669"/>
    <property type="project" value="UniProtKB-SubCell"/>
</dbReference>
<evidence type="ECO:0000256" key="2">
    <source>
        <dbReference type="ARBA" id="ARBA00006824"/>
    </source>
</evidence>